<sequence>MTASSEHQVETQTFPVELLHLIFENLDSSDLKACSLVAKLWASLCRPYLFKKVDLSPYFSQKTKKIVIKRIARLAILFKKYPNLIDSIRLINFTLPRVPFAWHPRKVNVDGPAIPNSLSTVIQLPKVQTLNILLWECGITTREAYHAGTQYLGWRILLDRCIEGNQLTTVSLSGLSNLPILPILSCQKLTSLSMVCCHMMDVTSSLPALLAEKRGFALKHLKLRYVENMPLSLLSLCSFLQTIEELHESAFSQVESGVSIPYSSRFPNVTSLDINNVVGWDRRTSFPAVTSLTISGSFNGLPRFGNLEKLHLSFSDDLESDTYQDEHWDELSQIIHESRFHLTDISFNVFSESDACPSLRGIQTLLSSIKGKNALRSFGIRMEELVTDADEWWLTSYHSWKQLGDTLGSISDFPHLQEVSFSLLVEASLSTKEDVQEALEEHGLAGGIRVVAGFLCKSP</sequence>
<dbReference type="Gene3D" id="3.80.10.10">
    <property type="entry name" value="Ribonuclease Inhibitor"/>
    <property type="match status" value="1"/>
</dbReference>
<feature type="domain" description="F-box" evidence="1">
    <location>
        <begin position="8"/>
        <end position="53"/>
    </location>
</feature>
<dbReference type="InterPro" id="IPR001810">
    <property type="entry name" value="F-box_dom"/>
</dbReference>
<dbReference type="CDD" id="cd09917">
    <property type="entry name" value="F-box_SF"/>
    <property type="match status" value="1"/>
</dbReference>
<dbReference type="AlphaFoldDB" id="A0A409YXX0"/>
<protein>
    <recommendedName>
        <fullName evidence="1">F-box domain-containing protein</fullName>
    </recommendedName>
</protein>
<dbReference type="InterPro" id="IPR036047">
    <property type="entry name" value="F-box-like_dom_sf"/>
</dbReference>
<keyword evidence="3" id="KW-1185">Reference proteome</keyword>
<dbReference type="SMART" id="SM00256">
    <property type="entry name" value="FBOX"/>
    <property type="match status" value="1"/>
</dbReference>
<evidence type="ECO:0000313" key="2">
    <source>
        <dbReference type="EMBL" id="PPR07876.1"/>
    </source>
</evidence>
<evidence type="ECO:0000259" key="1">
    <source>
        <dbReference type="PROSITE" id="PS50181"/>
    </source>
</evidence>
<proteinExistence type="predicted"/>
<name>A0A409YXX0_9AGAR</name>
<dbReference type="PROSITE" id="PS50181">
    <property type="entry name" value="FBOX"/>
    <property type="match status" value="1"/>
</dbReference>
<comment type="caution">
    <text evidence="2">The sequence shown here is derived from an EMBL/GenBank/DDBJ whole genome shotgun (WGS) entry which is preliminary data.</text>
</comment>
<dbReference type="Proteomes" id="UP000284842">
    <property type="component" value="Unassembled WGS sequence"/>
</dbReference>
<gene>
    <name evidence="2" type="ORF">CVT24_005613</name>
</gene>
<dbReference type="SUPFAM" id="SSF81383">
    <property type="entry name" value="F-box domain"/>
    <property type="match status" value="1"/>
</dbReference>
<dbReference type="EMBL" id="NHTK01000317">
    <property type="protein sequence ID" value="PPR07876.1"/>
    <property type="molecule type" value="Genomic_DNA"/>
</dbReference>
<dbReference type="InParanoid" id="A0A409YXX0"/>
<reference evidence="2 3" key="1">
    <citation type="journal article" date="2018" name="Evol. Lett.">
        <title>Horizontal gene cluster transfer increased hallucinogenic mushroom diversity.</title>
        <authorList>
            <person name="Reynolds H.T."/>
            <person name="Vijayakumar V."/>
            <person name="Gluck-Thaler E."/>
            <person name="Korotkin H.B."/>
            <person name="Matheny P.B."/>
            <person name="Slot J.C."/>
        </authorList>
    </citation>
    <scope>NUCLEOTIDE SEQUENCE [LARGE SCALE GENOMIC DNA]</scope>
    <source>
        <strain evidence="2 3">2629</strain>
    </source>
</reference>
<dbReference type="OrthoDB" id="2788229at2759"/>
<dbReference type="Gene3D" id="1.20.1280.50">
    <property type="match status" value="1"/>
</dbReference>
<accession>A0A409YXX0</accession>
<evidence type="ECO:0000313" key="3">
    <source>
        <dbReference type="Proteomes" id="UP000284842"/>
    </source>
</evidence>
<dbReference type="InterPro" id="IPR032675">
    <property type="entry name" value="LRR_dom_sf"/>
</dbReference>
<dbReference type="Pfam" id="PF12937">
    <property type="entry name" value="F-box-like"/>
    <property type="match status" value="1"/>
</dbReference>
<dbReference type="SUPFAM" id="SSF52047">
    <property type="entry name" value="RNI-like"/>
    <property type="match status" value="1"/>
</dbReference>
<organism evidence="2 3">
    <name type="scientific">Panaeolus cyanescens</name>
    <dbReference type="NCBI Taxonomy" id="181874"/>
    <lineage>
        <taxon>Eukaryota</taxon>
        <taxon>Fungi</taxon>
        <taxon>Dikarya</taxon>
        <taxon>Basidiomycota</taxon>
        <taxon>Agaricomycotina</taxon>
        <taxon>Agaricomycetes</taxon>
        <taxon>Agaricomycetidae</taxon>
        <taxon>Agaricales</taxon>
        <taxon>Agaricineae</taxon>
        <taxon>Galeropsidaceae</taxon>
        <taxon>Panaeolus</taxon>
    </lineage>
</organism>